<gene>
    <name evidence="2" type="ORF">PIB30_089350</name>
</gene>
<evidence type="ECO:0000313" key="3">
    <source>
        <dbReference type="Proteomes" id="UP001341840"/>
    </source>
</evidence>
<keyword evidence="3" id="KW-1185">Reference proteome</keyword>
<evidence type="ECO:0000313" key="2">
    <source>
        <dbReference type="EMBL" id="MED6176551.1"/>
    </source>
</evidence>
<proteinExistence type="predicted"/>
<sequence>MLKKKKNLNHSRENAADVPPSPIYSPSLSDVRRRRLSVTILIPSPSSSLDLPSSLPGCCQLRSFKFDSSIAAAHPSSIFRSSRRSSWSPWRRSLHMPSFFALLLFPDVIPRVVARRCSPRLLCFWFVVAETTVILDRGFRVLMESYVEREDRDRYSSSL</sequence>
<dbReference type="Proteomes" id="UP001341840">
    <property type="component" value="Unassembled WGS sequence"/>
</dbReference>
<organism evidence="2 3">
    <name type="scientific">Stylosanthes scabra</name>
    <dbReference type="NCBI Taxonomy" id="79078"/>
    <lineage>
        <taxon>Eukaryota</taxon>
        <taxon>Viridiplantae</taxon>
        <taxon>Streptophyta</taxon>
        <taxon>Embryophyta</taxon>
        <taxon>Tracheophyta</taxon>
        <taxon>Spermatophyta</taxon>
        <taxon>Magnoliopsida</taxon>
        <taxon>eudicotyledons</taxon>
        <taxon>Gunneridae</taxon>
        <taxon>Pentapetalae</taxon>
        <taxon>rosids</taxon>
        <taxon>fabids</taxon>
        <taxon>Fabales</taxon>
        <taxon>Fabaceae</taxon>
        <taxon>Papilionoideae</taxon>
        <taxon>50 kb inversion clade</taxon>
        <taxon>dalbergioids sensu lato</taxon>
        <taxon>Dalbergieae</taxon>
        <taxon>Pterocarpus clade</taxon>
        <taxon>Stylosanthes</taxon>
    </lineage>
</organism>
<comment type="caution">
    <text evidence="2">The sequence shown here is derived from an EMBL/GenBank/DDBJ whole genome shotgun (WGS) entry which is preliminary data.</text>
</comment>
<evidence type="ECO:0000256" key="1">
    <source>
        <dbReference type="SAM" id="MobiDB-lite"/>
    </source>
</evidence>
<reference evidence="2 3" key="1">
    <citation type="journal article" date="2023" name="Plants (Basel)">
        <title>Bridging the Gap: Combining Genomics and Transcriptomics Approaches to Understand Stylosanthes scabra, an Orphan Legume from the Brazilian Caatinga.</title>
        <authorList>
            <person name="Ferreira-Neto J.R.C."/>
            <person name="da Silva M.D."/>
            <person name="Binneck E."/>
            <person name="de Melo N.F."/>
            <person name="da Silva R.H."/>
            <person name="de Melo A.L.T.M."/>
            <person name="Pandolfi V."/>
            <person name="Bustamante F.O."/>
            <person name="Brasileiro-Vidal A.C."/>
            <person name="Benko-Iseppon A.M."/>
        </authorList>
    </citation>
    <scope>NUCLEOTIDE SEQUENCE [LARGE SCALE GENOMIC DNA]</scope>
    <source>
        <tissue evidence="2">Leaves</tissue>
    </source>
</reference>
<feature type="region of interest" description="Disordered" evidence="1">
    <location>
        <begin position="1"/>
        <end position="21"/>
    </location>
</feature>
<accession>A0ABU6VSE3</accession>
<protein>
    <submittedName>
        <fullName evidence="2">Uncharacterized protein</fullName>
    </submittedName>
</protein>
<dbReference type="EMBL" id="JASCZI010152702">
    <property type="protein sequence ID" value="MED6176551.1"/>
    <property type="molecule type" value="Genomic_DNA"/>
</dbReference>
<name>A0ABU6VSE3_9FABA</name>